<dbReference type="OrthoDB" id="995764at2"/>
<dbReference type="AlphaFoldDB" id="A0A2V3PUR4"/>
<evidence type="ECO:0000313" key="2">
    <source>
        <dbReference type="Proteomes" id="UP000247973"/>
    </source>
</evidence>
<comment type="caution">
    <text evidence="1">The sequence shown here is derived from an EMBL/GenBank/DDBJ whole genome shotgun (WGS) entry which is preliminary data.</text>
</comment>
<name>A0A2V3PUR4_9BACT</name>
<keyword evidence="2" id="KW-1185">Reference proteome</keyword>
<proteinExistence type="predicted"/>
<evidence type="ECO:0000313" key="1">
    <source>
        <dbReference type="EMBL" id="PXV68842.1"/>
    </source>
</evidence>
<protein>
    <submittedName>
        <fullName evidence="1">Uncharacterized protein</fullName>
    </submittedName>
</protein>
<organism evidence="1 2">
    <name type="scientific">Dysgonomonas alginatilytica</name>
    <dbReference type="NCBI Taxonomy" id="1605892"/>
    <lineage>
        <taxon>Bacteria</taxon>
        <taxon>Pseudomonadati</taxon>
        <taxon>Bacteroidota</taxon>
        <taxon>Bacteroidia</taxon>
        <taxon>Bacteroidales</taxon>
        <taxon>Dysgonomonadaceae</taxon>
        <taxon>Dysgonomonas</taxon>
    </lineage>
</organism>
<dbReference type="RefSeq" id="WP_110308827.1">
    <property type="nucleotide sequence ID" value="NZ_QICL01000001.1"/>
</dbReference>
<accession>A0A2V3PUR4</accession>
<sequence length="244" mass="28177">MKKYFSLILLFACIQSLRSQESIICQWKIDFLISLWYNQIEDHQEYNLYRITQSDEQAFDWGNWMSFNPDGTFRSYYTAPCGNDCFPNVYGQFKLLDDDRVLLHVDSILIGGFCKNEQFYPNKDLGIFKIFPTNSGFKLIKSEASLGSDSENLAYSRLMDSFEWNGSNAAKQNQLNWIPLKSNSLADLMKGLGKVTGYDAAKIRILYSKYLAAGKAILFEYNGEKRLAFYYPQALQFAIFDDPL</sequence>
<dbReference type="EMBL" id="QICL01000001">
    <property type="protein sequence ID" value="PXV68842.1"/>
    <property type="molecule type" value="Genomic_DNA"/>
</dbReference>
<dbReference type="Proteomes" id="UP000247973">
    <property type="component" value="Unassembled WGS sequence"/>
</dbReference>
<gene>
    <name evidence="1" type="ORF">CLV62_101107</name>
</gene>
<reference evidence="1 2" key="1">
    <citation type="submission" date="2018-03" db="EMBL/GenBank/DDBJ databases">
        <title>Genomic Encyclopedia of Archaeal and Bacterial Type Strains, Phase II (KMG-II): from individual species to whole genera.</title>
        <authorList>
            <person name="Goeker M."/>
        </authorList>
    </citation>
    <scope>NUCLEOTIDE SEQUENCE [LARGE SCALE GENOMIC DNA]</scope>
    <source>
        <strain evidence="1 2">DSM 100214</strain>
    </source>
</reference>